<keyword evidence="2" id="KW-1185">Reference proteome</keyword>
<organism evidence="1 2">
    <name type="scientific">Pteropus alecto</name>
    <name type="common">Black flying fox</name>
    <dbReference type="NCBI Taxonomy" id="9402"/>
    <lineage>
        <taxon>Eukaryota</taxon>
        <taxon>Metazoa</taxon>
        <taxon>Chordata</taxon>
        <taxon>Craniata</taxon>
        <taxon>Vertebrata</taxon>
        <taxon>Euteleostomi</taxon>
        <taxon>Mammalia</taxon>
        <taxon>Eutheria</taxon>
        <taxon>Laurasiatheria</taxon>
        <taxon>Chiroptera</taxon>
        <taxon>Yinpterochiroptera</taxon>
        <taxon>Pteropodoidea</taxon>
        <taxon>Pteropodidae</taxon>
        <taxon>Pteropodinae</taxon>
        <taxon>Pteropus</taxon>
    </lineage>
</organism>
<gene>
    <name evidence="1" type="ORF">PAL_GLEAN10015904</name>
</gene>
<dbReference type="AlphaFoldDB" id="L5KZ39"/>
<dbReference type="Proteomes" id="UP000010552">
    <property type="component" value="Unassembled WGS sequence"/>
</dbReference>
<protein>
    <submittedName>
        <fullName evidence="1">Uncharacterized protein</fullName>
    </submittedName>
</protein>
<accession>L5KZ39</accession>
<dbReference type="InParanoid" id="L5KZ39"/>
<name>L5KZ39_PTEAL</name>
<dbReference type="EMBL" id="KB030438">
    <property type="protein sequence ID" value="ELK16672.1"/>
    <property type="molecule type" value="Genomic_DNA"/>
</dbReference>
<evidence type="ECO:0000313" key="1">
    <source>
        <dbReference type="EMBL" id="ELK16672.1"/>
    </source>
</evidence>
<evidence type="ECO:0000313" key="2">
    <source>
        <dbReference type="Proteomes" id="UP000010552"/>
    </source>
</evidence>
<reference evidence="2" key="1">
    <citation type="journal article" date="2013" name="Science">
        <title>Comparative analysis of bat genomes provides insight into the evolution of flight and immunity.</title>
        <authorList>
            <person name="Zhang G."/>
            <person name="Cowled C."/>
            <person name="Shi Z."/>
            <person name="Huang Z."/>
            <person name="Bishop-Lilly K.A."/>
            <person name="Fang X."/>
            <person name="Wynne J.W."/>
            <person name="Xiong Z."/>
            <person name="Baker M.L."/>
            <person name="Zhao W."/>
            <person name="Tachedjian M."/>
            <person name="Zhu Y."/>
            <person name="Zhou P."/>
            <person name="Jiang X."/>
            <person name="Ng J."/>
            <person name="Yang L."/>
            <person name="Wu L."/>
            <person name="Xiao J."/>
            <person name="Feng Y."/>
            <person name="Chen Y."/>
            <person name="Sun X."/>
            <person name="Zhang Y."/>
            <person name="Marsh G.A."/>
            <person name="Crameri G."/>
            <person name="Broder C.C."/>
            <person name="Frey K.G."/>
            <person name="Wang L.F."/>
            <person name="Wang J."/>
        </authorList>
    </citation>
    <scope>NUCLEOTIDE SEQUENCE [LARGE SCALE GENOMIC DNA]</scope>
</reference>
<sequence>MAYCRQEGREREMLWRPAYEGLQGTCGLSAPVGPGALRPHSRLKPPEAVQGTLLGIFGAGWVAGSPPPICR</sequence>
<proteinExistence type="predicted"/>